<organism evidence="2 3">
    <name type="scientific">Oryzihumus leptocrescens</name>
    <dbReference type="NCBI Taxonomy" id="297536"/>
    <lineage>
        <taxon>Bacteria</taxon>
        <taxon>Bacillati</taxon>
        <taxon>Actinomycetota</taxon>
        <taxon>Actinomycetes</taxon>
        <taxon>Micrococcales</taxon>
        <taxon>Intrasporangiaceae</taxon>
        <taxon>Oryzihumus</taxon>
    </lineage>
</organism>
<keyword evidence="1" id="KW-0472">Membrane</keyword>
<evidence type="ECO:0000313" key="3">
    <source>
        <dbReference type="Proteomes" id="UP000319514"/>
    </source>
</evidence>
<protein>
    <recommendedName>
        <fullName evidence="4">Polyketide cyclase/dehydrase/lipid transport protein</fullName>
    </recommendedName>
</protein>
<dbReference type="Gene3D" id="3.30.530.20">
    <property type="match status" value="1"/>
</dbReference>
<accession>A0A542ZNV3</accession>
<dbReference type="SUPFAM" id="SSF55961">
    <property type="entry name" value="Bet v1-like"/>
    <property type="match status" value="1"/>
</dbReference>
<evidence type="ECO:0000313" key="2">
    <source>
        <dbReference type="EMBL" id="TQL61987.1"/>
    </source>
</evidence>
<gene>
    <name evidence="2" type="ORF">FB474_3416</name>
</gene>
<proteinExistence type="predicted"/>
<sequence>MDRRHPLDLVALAAAAAVTAYLVVVRPRLLRWGATEAEVGADFPGREIVPGGTRAATMATTIDAPPAQVWPWLVQMGTDRGGWYSWDRLDNFGRPSAHRIHPEWQPVEVGDRFIARPDRGQWWEVAALEPERFLALRMSLDLRGRPFDPVGERPSRFTDSTWSFQLAELPGQRTRLVVSGYWSLRPRWLQPLMSVAVLSPSHWVMQTRQFTNLKRRVEAGSRTTR</sequence>
<dbReference type="Proteomes" id="UP000319514">
    <property type="component" value="Unassembled WGS sequence"/>
</dbReference>
<name>A0A542ZNV3_9MICO</name>
<keyword evidence="1" id="KW-0812">Transmembrane</keyword>
<reference evidence="2 3" key="1">
    <citation type="submission" date="2019-06" db="EMBL/GenBank/DDBJ databases">
        <title>Sequencing the genomes of 1000 actinobacteria strains.</title>
        <authorList>
            <person name="Klenk H.-P."/>
        </authorList>
    </citation>
    <scope>NUCLEOTIDE SEQUENCE [LARGE SCALE GENOMIC DNA]</scope>
    <source>
        <strain evidence="2 3">DSM 18082</strain>
    </source>
</reference>
<evidence type="ECO:0008006" key="4">
    <source>
        <dbReference type="Google" id="ProtNLM"/>
    </source>
</evidence>
<evidence type="ECO:0000256" key="1">
    <source>
        <dbReference type="SAM" id="Phobius"/>
    </source>
</evidence>
<comment type="caution">
    <text evidence="2">The sequence shown here is derived from an EMBL/GenBank/DDBJ whole genome shotgun (WGS) entry which is preliminary data.</text>
</comment>
<dbReference type="AlphaFoldDB" id="A0A542ZNV3"/>
<feature type="transmembrane region" description="Helical" evidence="1">
    <location>
        <begin position="6"/>
        <end position="24"/>
    </location>
</feature>
<keyword evidence="3" id="KW-1185">Reference proteome</keyword>
<dbReference type="EMBL" id="VFOQ01000001">
    <property type="protein sequence ID" value="TQL61987.1"/>
    <property type="molecule type" value="Genomic_DNA"/>
</dbReference>
<dbReference type="RefSeq" id="WP_246092238.1">
    <property type="nucleotide sequence ID" value="NZ_BAAAKX010000011.1"/>
</dbReference>
<keyword evidence="1" id="KW-1133">Transmembrane helix</keyword>
<dbReference type="InterPro" id="IPR023393">
    <property type="entry name" value="START-like_dom_sf"/>
</dbReference>